<evidence type="ECO:0000313" key="8">
    <source>
        <dbReference type="EMBL" id="RDB66931.1"/>
    </source>
</evidence>
<dbReference type="GO" id="GO:0005886">
    <property type="term" value="C:plasma membrane"/>
    <property type="evidence" value="ECO:0007669"/>
    <property type="project" value="UniProtKB-SubCell"/>
</dbReference>
<comment type="subcellular location">
    <subcellularLocation>
        <location evidence="1">Cell membrane</location>
        <topology evidence="1">Multi-pass membrane protein</topology>
    </subcellularLocation>
</comment>
<evidence type="ECO:0000313" key="9">
    <source>
        <dbReference type="Proteomes" id="UP000254000"/>
    </source>
</evidence>
<organism evidence="8 9">
    <name type="scientific">Gordonibacter pamelaeae</name>
    <dbReference type="NCBI Taxonomy" id="471189"/>
    <lineage>
        <taxon>Bacteria</taxon>
        <taxon>Bacillati</taxon>
        <taxon>Actinomycetota</taxon>
        <taxon>Coriobacteriia</taxon>
        <taxon>Eggerthellales</taxon>
        <taxon>Eggerthellaceae</taxon>
        <taxon>Gordonibacter</taxon>
    </lineage>
</organism>
<evidence type="ECO:0000259" key="7">
    <source>
        <dbReference type="Pfam" id="PF03553"/>
    </source>
</evidence>
<accession>A0A369M5B4</accession>
<dbReference type="EMBL" id="PPTS01000001">
    <property type="protein sequence ID" value="RDB66931.1"/>
    <property type="molecule type" value="Genomic_DNA"/>
</dbReference>
<feature type="domain" description="Na+/H+ antiporter NhaC-like C-terminal" evidence="7">
    <location>
        <begin position="189"/>
        <end position="520"/>
    </location>
</feature>
<evidence type="ECO:0000256" key="6">
    <source>
        <dbReference type="SAM" id="Phobius"/>
    </source>
</evidence>
<dbReference type="PANTHER" id="PTHR43478">
    <property type="entry name" value="NA+/H+ ANTIPORTER-RELATED"/>
    <property type="match status" value="1"/>
</dbReference>
<dbReference type="Pfam" id="PF03553">
    <property type="entry name" value="Na_H_antiporter"/>
    <property type="match status" value="1"/>
</dbReference>
<evidence type="ECO:0000256" key="2">
    <source>
        <dbReference type="ARBA" id="ARBA00022475"/>
    </source>
</evidence>
<evidence type="ECO:0000256" key="4">
    <source>
        <dbReference type="ARBA" id="ARBA00022989"/>
    </source>
</evidence>
<sequence length="552" mass="58252">MEGFDLISTGVWSIIPPILALALALITKEVYSSLAIGVFTGMVIYQFSLNGAGFEQLVDSFTMVPQMMAEQIAGNGALLLFLALLGALVVVIAGAGGSRAYGEWVATHIKNAKMAQILTAVLGIIIFVDDYFNCLTVGAVMRPVTDRFKISHEKLAWIIDSTAAPICIIAPVSSWAVAVGGYLGEGGFTTFVQSIPYNFYALLTIVFVFFMCATNKDFGPMRVAEAEYQHEGSKQDIPPKDSALEAMATVGLSDREAADTLPPFNMETVVAERDELDEAAQTAVEEFKGIAISEKGRVFDLIVPIVVLIIFSILGMLYAGGFFKGVDFATAVGENPVFGLCIGVCVSLVVAAIMFLPRKLMTLSGYMEGISEGVRSMVGAIMILVLAWSLGGTCRYLLGTGEFVSGFLNSIGVGLALLPAVIFVVAAFIGFAMGTSWGTIALILPIVIGVFPADNPLFLVAIGATLGGAVYGDHVSPISDTTILSSAGAQCNHLRHVATQLPYASVVAVICLVGYLIAGFSGNPWISLVVGAVLMVAAVLVLNKSRYGALKD</sequence>
<keyword evidence="9" id="KW-1185">Reference proteome</keyword>
<feature type="transmembrane region" description="Helical" evidence="6">
    <location>
        <begin position="298"/>
        <end position="317"/>
    </location>
</feature>
<reference evidence="8 9" key="1">
    <citation type="journal article" date="2018" name="Elife">
        <title>Discovery and characterization of a prevalent human gut bacterial enzyme sufficient for the inactivation of a family of plant toxins.</title>
        <authorList>
            <person name="Koppel N."/>
            <person name="Bisanz J.E."/>
            <person name="Pandelia M.E."/>
            <person name="Turnbaugh P.J."/>
            <person name="Balskus E.P."/>
        </authorList>
    </citation>
    <scope>NUCLEOTIDE SEQUENCE [LARGE SCALE GENOMIC DNA]</scope>
    <source>
        <strain evidence="8 9">3C</strain>
    </source>
</reference>
<dbReference type="OrthoDB" id="9762978at2"/>
<protein>
    <submittedName>
        <fullName evidence="8">Sodium:proton antiporter</fullName>
    </submittedName>
</protein>
<name>A0A369M5B4_9ACTN</name>
<feature type="transmembrane region" description="Helical" evidence="6">
    <location>
        <begin position="117"/>
        <end position="141"/>
    </location>
</feature>
<dbReference type="AlphaFoldDB" id="A0A369M5B4"/>
<feature type="transmembrane region" description="Helical" evidence="6">
    <location>
        <begin position="524"/>
        <end position="542"/>
    </location>
</feature>
<feature type="transmembrane region" description="Helical" evidence="6">
    <location>
        <begin position="377"/>
        <end position="398"/>
    </location>
</feature>
<comment type="caution">
    <text evidence="8">The sequence shown here is derived from an EMBL/GenBank/DDBJ whole genome shotgun (WGS) entry which is preliminary data.</text>
</comment>
<dbReference type="PANTHER" id="PTHR43478:SF1">
    <property type="entry name" value="NA+_H+ ANTIPORTER NHAC-LIKE C-TERMINAL DOMAIN-CONTAINING PROTEIN"/>
    <property type="match status" value="1"/>
</dbReference>
<keyword evidence="4 6" id="KW-1133">Transmembrane helix</keyword>
<keyword evidence="3 6" id="KW-0812">Transmembrane</keyword>
<dbReference type="GeneID" id="78358158"/>
<feature type="transmembrane region" description="Helical" evidence="6">
    <location>
        <begin position="162"/>
        <end position="183"/>
    </location>
</feature>
<dbReference type="RefSeq" id="WP_015539234.1">
    <property type="nucleotide sequence ID" value="NZ_CABMMS010000001.1"/>
</dbReference>
<dbReference type="InterPro" id="IPR018461">
    <property type="entry name" value="Na/H_Antiport_NhaC-like_C"/>
</dbReference>
<feature type="transmembrane region" description="Helical" evidence="6">
    <location>
        <begin position="410"/>
        <end position="433"/>
    </location>
</feature>
<keyword evidence="2" id="KW-1003">Cell membrane</keyword>
<keyword evidence="5 6" id="KW-0472">Membrane</keyword>
<feature type="transmembrane region" description="Helical" evidence="6">
    <location>
        <begin position="6"/>
        <end position="26"/>
    </location>
</feature>
<feature type="transmembrane region" description="Helical" evidence="6">
    <location>
        <begin position="501"/>
        <end position="518"/>
    </location>
</feature>
<feature type="transmembrane region" description="Helical" evidence="6">
    <location>
        <begin position="195"/>
        <end position="213"/>
    </location>
</feature>
<evidence type="ECO:0000256" key="1">
    <source>
        <dbReference type="ARBA" id="ARBA00004651"/>
    </source>
</evidence>
<evidence type="ECO:0000256" key="3">
    <source>
        <dbReference type="ARBA" id="ARBA00022692"/>
    </source>
</evidence>
<feature type="transmembrane region" description="Helical" evidence="6">
    <location>
        <begin position="77"/>
        <end position="97"/>
    </location>
</feature>
<evidence type="ECO:0000256" key="5">
    <source>
        <dbReference type="ARBA" id="ARBA00023136"/>
    </source>
</evidence>
<proteinExistence type="predicted"/>
<gene>
    <name evidence="8" type="ORF">C1877_00280</name>
</gene>
<feature type="transmembrane region" description="Helical" evidence="6">
    <location>
        <begin position="337"/>
        <end position="356"/>
    </location>
</feature>
<dbReference type="Proteomes" id="UP000254000">
    <property type="component" value="Unassembled WGS sequence"/>
</dbReference>